<feature type="transmembrane region" description="Helical" evidence="7">
    <location>
        <begin position="14"/>
        <end position="31"/>
    </location>
</feature>
<feature type="transmembrane region" description="Helical" evidence="7">
    <location>
        <begin position="37"/>
        <end position="56"/>
    </location>
</feature>
<evidence type="ECO:0000256" key="5">
    <source>
        <dbReference type="ARBA" id="ARBA00022989"/>
    </source>
</evidence>
<evidence type="ECO:0000256" key="2">
    <source>
        <dbReference type="ARBA" id="ARBA00006228"/>
    </source>
</evidence>
<keyword evidence="3" id="KW-1003">Cell membrane</keyword>
<dbReference type="Proteomes" id="UP001500603">
    <property type="component" value="Unassembled WGS sequence"/>
</dbReference>
<evidence type="ECO:0000256" key="3">
    <source>
        <dbReference type="ARBA" id="ARBA00022475"/>
    </source>
</evidence>
<comment type="caution">
    <text evidence="8">The sequence shown here is derived from an EMBL/GenBank/DDBJ whole genome shotgun (WGS) entry which is preliminary data.</text>
</comment>
<evidence type="ECO:0000313" key="9">
    <source>
        <dbReference type="Proteomes" id="UP001500603"/>
    </source>
</evidence>
<evidence type="ECO:0000256" key="7">
    <source>
        <dbReference type="SAM" id="Phobius"/>
    </source>
</evidence>
<proteinExistence type="inferred from homology"/>
<dbReference type="PANTHER" id="PTHR34584">
    <property type="entry name" value="NA(+)/H(+) ANTIPORTER SUBUNIT E1"/>
    <property type="match status" value="1"/>
</dbReference>
<keyword evidence="5 7" id="KW-1133">Transmembrane helix</keyword>
<comment type="subcellular location">
    <subcellularLocation>
        <location evidence="1">Cell membrane</location>
        <topology evidence="1">Multi-pass membrane protein</topology>
    </subcellularLocation>
</comment>
<gene>
    <name evidence="8" type="ORF">GCM10023318_16760</name>
</gene>
<keyword evidence="6 7" id="KW-0472">Membrane</keyword>
<name>A0ABP9K3J1_9NOCA</name>
<protein>
    <submittedName>
        <fullName evidence="8">Na+/H+ antiporter subunit E</fullName>
    </submittedName>
</protein>
<keyword evidence="4 7" id="KW-0812">Transmembrane</keyword>
<dbReference type="PANTHER" id="PTHR34584:SF1">
    <property type="entry name" value="NA(+)_H(+) ANTIPORTER SUBUNIT E1"/>
    <property type="match status" value="1"/>
</dbReference>
<evidence type="ECO:0000256" key="6">
    <source>
        <dbReference type="ARBA" id="ARBA00023136"/>
    </source>
</evidence>
<comment type="similarity">
    <text evidence="2">Belongs to the CPA3 antiporters (TC 2.A.63) subunit E family.</text>
</comment>
<sequence length="197" mass="21915">MSNMDRVKGVQRETLVRIGVLLWLTIVYIALWGDLSIANVLGGLAIGALIMLLLPLPRVPVSGRLHPLSLLQLIVVASYYAVESSLQIAWFAIRPAPPPVSGVLRVYLSTRSDLVLALCTDVLNLIPGTIVLEIDRRRCIVYVHVLDVGSEEAVDKFYRTTRHVERLLINALERPTEWRSVDPHTGRNNPEPPELAS</sequence>
<accession>A0ABP9K3J1</accession>
<evidence type="ECO:0000313" key="8">
    <source>
        <dbReference type="EMBL" id="GAA5048706.1"/>
    </source>
</evidence>
<reference evidence="9" key="1">
    <citation type="journal article" date="2019" name="Int. J. Syst. Evol. Microbiol.">
        <title>The Global Catalogue of Microorganisms (GCM) 10K type strain sequencing project: providing services to taxonomists for standard genome sequencing and annotation.</title>
        <authorList>
            <consortium name="The Broad Institute Genomics Platform"/>
            <consortium name="The Broad Institute Genome Sequencing Center for Infectious Disease"/>
            <person name="Wu L."/>
            <person name="Ma J."/>
        </authorList>
    </citation>
    <scope>NUCLEOTIDE SEQUENCE [LARGE SCALE GENOMIC DNA]</scope>
    <source>
        <strain evidence="9">JCM 18298</strain>
    </source>
</reference>
<dbReference type="InterPro" id="IPR002758">
    <property type="entry name" value="Cation_antiport_E"/>
</dbReference>
<dbReference type="NCBIfam" id="NF006521">
    <property type="entry name" value="PRK08965.1-5"/>
    <property type="match status" value="1"/>
</dbReference>
<dbReference type="Pfam" id="PF01899">
    <property type="entry name" value="MNHE"/>
    <property type="match status" value="1"/>
</dbReference>
<evidence type="ECO:0000256" key="4">
    <source>
        <dbReference type="ARBA" id="ARBA00022692"/>
    </source>
</evidence>
<evidence type="ECO:0000256" key="1">
    <source>
        <dbReference type="ARBA" id="ARBA00004651"/>
    </source>
</evidence>
<keyword evidence="9" id="KW-1185">Reference proteome</keyword>
<dbReference type="EMBL" id="BAABJM010000001">
    <property type="protein sequence ID" value="GAA5048706.1"/>
    <property type="molecule type" value="Genomic_DNA"/>
</dbReference>
<feature type="transmembrane region" description="Helical" evidence="7">
    <location>
        <begin position="68"/>
        <end position="93"/>
    </location>
</feature>
<organism evidence="8 9">
    <name type="scientific">Nocardia callitridis</name>
    <dbReference type="NCBI Taxonomy" id="648753"/>
    <lineage>
        <taxon>Bacteria</taxon>
        <taxon>Bacillati</taxon>
        <taxon>Actinomycetota</taxon>
        <taxon>Actinomycetes</taxon>
        <taxon>Mycobacteriales</taxon>
        <taxon>Nocardiaceae</taxon>
        <taxon>Nocardia</taxon>
    </lineage>
</organism>